<dbReference type="EMBL" id="AP005799">
    <property type="protein sequence ID" value="BAD05840.1"/>
    <property type="molecule type" value="Genomic_DNA"/>
</dbReference>
<sequence length="60" mass="6766">MFQKDTCRALAKRERRRAGRACVRALEPAFVSALDENVNACDPVDFRVAAFSQHDGGERR</sequence>
<gene>
    <name evidence="2" type="ORF">OSJNBa0012K14.6</name>
    <name evidence="1" type="ORF">OSJNBb0003H03.28</name>
</gene>
<reference evidence="1" key="1">
    <citation type="submission" date="2002-07" db="EMBL/GenBank/DDBJ databases">
        <title>Oryza sativa nipponbare(GA3) genomic DNA, chromosome 8, BAC clone:OSJNBb0003H03.</title>
        <authorList>
            <person name="Sasaki T."/>
            <person name="Matsumoto T."/>
            <person name="Katayose Y."/>
        </authorList>
    </citation>
    <scope>NUCLEOTIDE SEQUENCE</scope>
</reference>
<evidence type="ECO:0000313" key="3">
    <source>
        <dbReference type="Proteomes" id="UP000000763"/>
    </source>
</evidence>
<protein>
    <submittedName>
        <fullName evidence="2">Uncharacterized protein</fullName>
    </submittedName>
</protein>
<organism evidence="2 3">
    <name type="scientific">Oryza sativa subsp. japonica</name>
    <name type="common">Rice</name>
    <dbReference type="NCBI Taxonomy" id="39947"/>
    <lineage>
        <taxon>Eukaryota</taxon>
        <taxon>Viridiplantae</taxon>
        <taxon>Streptophyta</taxon>
        <taxon>Embryophyta</taxon>
        <taxon>Tracheophyta</taxon>
        <taxon>Spermatophyta</taxon>
        <taxon>Magnoliopsida</taxon>
        <taxon>Liliopsida</taxon>
        <taxon>Poales</taxon>
        <taxon>Poaceae</taxon>
        <taxon>BOP clade</taxon>
        <taxon>Oryzoideae</taxon>
        <taxon>Oryzeae</taxon>
        <taxon>Oryzinae</taxon>
        <taxon>Oryza</taxon>
        <taxon>Oryza sativa</taxon>
    </lineage>
</organism>
<dbReference type="Proteomes" id="UP000000763">
    <property type="component" value="Chromosome 8"/>
</dbReference>
<dbReference type="EMBL" id="AP005495">
    <property type="protein sequence ID" value="BAD05683.1"/>
    <property type="molecule type" value="Genomic_DNA"/>
</dbReference>
<proteinExistence type="predicted"/>
<dbReference type="AlphaFoldDB" id="Q6YW26"/>
<evidence type="ECO:0000313" key="1">
    <source>
        <dbReference type="EMBL" id="BAD05683.1"/>
    </source>
</evidence>
<reference evidence="2" key="2">
    <citation type="submission" date="2002-10" db="EMBL/GenBank/DDBJ databases">
        <title>Oryza sativa nipponbare(GA3) genomic DNA, chromosome 8, BAC clone:OSJNBa0012K14.</title>
        <authorList>
            <person name="Sasaki T."/>
            <person name="Matsumoto T."/>
            <person name="Katayose Y."/>
        </authorList>
    </citation>
    <scope>NUCLEOTIDE SEQUENCE</scope>
</reference>
<name>Q6YW26_ORYSJ</name>
<reference evidence="3" key="4">
    <citation type="journal article" date="2008" name="Nucleic Acids Res.">
        <title>The rice annotation project database (RAP-DB): 2008 update.</title>
        <authorList>
            <consortium name="The rice annotation project (RAP)"/>
        </authorList>
    </citation>
    <scope>GENOME REANNOTATION</scope>
    <source>
        <strain evidence="3">cv. Nipponbare</strain>
    </source>
</reference>
<reference evidence="3" key="3">
    <citation type="journal article" date="2005" name="Nature">
        <title>The map-based sequence of the rice genome.</title>
        <authorList>
            <consortium name="International rice genome sequencing project (IRGSP)"/>
            <person name="Matsumoto T."/>
            <person name="Wu J."/>
            <person name="Kanamori H."/>
            <person name="Katayose Y."/>
            <person name="Fujisawa M."/>
            <person name="Namiki N."/>
            <person name="Mizuno H."/>
            <person name="Yamamoto K."/>
            <person name="Antonio B.A."/>
            <person name="Baba T."/>
            <person name="Sakata K."/>
            <person name="Nagamura Y."/>
            <person name="Aoki H."/>
            <person name="Arikawa K."/>
            <person name="Arita K."/>
            <person name="Bito T."/>
            <person name="Chiden Y."/>
            <person name="Fujitsuka N."/>
            <person name="Fukunaka R."/>
            <person name="Hamada M."/>
            <person name="Harada C."/>
            <person name="Hayashi A."/>
            <person name="Hijishita S."/>
            <person name="Honda M."/>
            <person name="Hosokawa S."/>
            <person name="Ichikawa Y."/>
            <person name="Idonuma A."/>
            <person name="Iijima M."/>
            <person name="Ikeda M."/>
            <person name="Ikeno M."/>
            <person name="Ito K."/>
            <person name="Ito S."/>
            <person name="Ito T."/>
            <person name="Ito Y."/>
            <person name="Ito Y."/>
            <person name="Iwabuchi A."/>
            <person name="Kamiya K."/>
            <person name="Karasawa W."/>
            <person name="Kurita K."/>
            <person name="Katagiri S."/>
            <person name="Kikuta A."/>
            <person name="Kobayashi H."/>
            <person name="Kobayashi N."/>
            <person name="Machita K."/>
            <person name="Maehara T."/>
            <person name="Masukawa M."/>
            <person name="Mizubayashi T."/>
            <person name="Mukai Y."/>
            <person name="Nagasaki H."/>
            <person name="Nagata Y."/>
            <person name="Naito S."/>
            <person name="Nakashima M."/>
            <person name="Nakama Y."/>
            <person name="Nakamichi Y."/>
            <person name="Nakamura M."/>
            <person name="Meguro A."/>
            <person name="Negishi M."/>
            <person name="Ohta I."/>
            <person name="Ohta T."/>
            <person name="Okamoto M."/>
            <person name="Ono N."/>
            <person name="Saji S."/>
            <person name="Sakaguchi M."/>
            <person name="Sakai K."/>
            <person name="Shibata M."/>
            <person name="Shimokawa T."/>
            <person name="Song J."/>
            <person name="Takazaki Y."/>
            <person name="Terasawa K."/>
            <person name="Tsugane M."/>
            <person name="Tsuji K."/>
            <person name="Ueda S."/>
            <person name="Waki K."/>
            <person name="Yamagata H."/>
            <person name="Yamamoto M."/>
            <person name="Yamamoto S."/>
            <person name="Yamane H."/>
            <person name="Yoshiki S."/>
            <person name="Yoshihara R."/>
            <person name="Yukawa K."/>
            <person name="Zhong H."/>
            <person name="Yano M."/>
            <person name="Yuan Q."/>
            <person name="Ouyang S."/>
            <person name="Liu J."/>
            <person name="Jones K.M."/>
            <person name="Gansberger K."/>
            <person name="Moffat K."/>
            <person name="Hill J."/>
            <person name="Bera J."/>
            <person name="Fadrosh D."/>
            <person name="Jin S."/>
            <person name="Johri S."/>
            <person name="Kim M."/>
            <person name="Overton L."/>
            <person name="Reardon M."/>
            <person name="Tsitrin T."/>
            <person name="Vuong H."/>
            <person name="Weaver B."/>
            <person name="Ciecko A."/>
            <person name="Tallon L."/>
            <person name="Jackson J."/>
            <person name="Pai G."/>
            <person name="Aken S.V."/>
            <person name="Utterback T."/>
            <person name="Reidmuller S."/>
            <person name="Feldblyum T."/>
            <person name="Hsiao J."/>
            <person name="Zismann V."/>
            <person name="Iobst S."/>
            <person name="de Vazeille A.R."/>
            <person name="Buell C.R."/>
            <person name="Ying K."/>
            <person name="Li Y."/>
            <person name="Lu T."/>
            <person name="Huang Y."/>
            <person name="Zhao Q."/>
            <person name="Feng Q."/>
            <person name="Zhang L."/>
            <person name="Zhu J."/>
            <person name="Weng Q."/>
            <person name="Mu J."/>
            <person name="Lu Y."/>
            <person name="Fan D."/>
            <person name="Liu Y."/>
            <person name="Guan J."/>
            <person name="Zhang Y."/>
            <person name="Yu S."/>
            <person name="Liu X."/>
            <person name="Zhang Y."/>
            <person name="Hong G."/>
            <person name="Han B."/>
            <person name="Choisne N."/>
            <person name="Demange N."/>
            <person name="Orjeda G."/>
            <person name="Samain S."/>
            <person name="Cattolico L."/>
            <person name="Pelletier E."/>
            <person name="Couloux A."/>
            <person name="Segurens B."/>
            <person name="Wincker P."/>
            <person name="D'Hont A."/>
            <person name="Scarpelli C."/>
            <person name="Weissenbach J."/>
            <person name="Salanoubat M."/>
            <person name="Quetier F."/>
            <person name="Yu Y."/>
            <person name="Kim H.R."/>
            <person name="Rambo T."/>
            <person name="Currie J."/>
            <person name="Collura K."/>
            <person name="Luo M."/>
            <person name="Yang T."/>
            <person name="Ammiraju J.S.S."/>
            <person name="Engler F."/>
            <person name="Soderlund C."/>
            <person name="Wing R.A."/>
            <person name="Palmer L.E."/>
            <person name="de la Bastide M."/>
            <person name="Spiegel L."/>
            <person name="Nascimento L."/>
            <person name="Zutavern T."/>
            <person name="O'Shaughnessy A."/>
            <person name="Dike S."/>
            <person name="Dedhia N."/>
            <person name="Preston R."/>
            <person name="Balija V."/>
            <person name="McCombie W.R."/>
            <person name="Chow T."/>
            <person name="Chen H."/>
            <person name="Chung M."/>
            <person name="Chen C."/>
            <person name="Shaw J."/>
            <person name="Wu H."/>
            <person name="Hsiao K."/>
            <person name="Chao Y."/>
            <person name="Chu M."/>
            <person name="Cheng C."/>
            <person name="Hour A."/>
            <person name="Lee P."/>
            <person name="Lin S."/>
            <person name="Lin Y."/>
            <person name="Liou J."/>
            <person name="Liu S."/>
            <person name="Hsing Y."/>
            <person name="Raghuvanshi S."/>
            <person name="Mohanty A."/>
            <person name="Bharti A.K."/>
            <person name="Gaur A."/>
            <person name="Gupta V."/>
            <person name="Kumar D."/>
            <person name="Ravi V."/>
            <person name="Vij S."/>
            <person name="Kapur A."/>
            <person name="Khurana P."/>
            <person name="Khurana P."/>
            <person name="Khurana J.P."/>
            <person name="Tyagi A.K."/>
            <person name="Gaikwad K."/>
            <person name="Singh A."/>
            <person name="Dalal V."/>
            <person name="Srivastava S."/>
            <person name="Dixit A."/>
            <person name="Pal A.K."/>
            <person name="Ghazi I.A."/>
            <person name="Yadav M."/>
            <person name="Pandit A."/>
            <person name="Bhargava A."/>
            <person name="Sureshbabu K."/>
            <person name="Batra K."/>
            <person name="Sharma T.R."/>
            <person name="Mohapatra T."/>
            <person name="Singh N.K."/>
            <person name="Messing J."/>
            <person name="Nelson A.B."/>
            <person name="Fuks G."/>
            <person name="Kavchok S."/>
            <person name="Keizer G."/>
            <person name="Linton E."/>
            <person name="Llaca V."/>
            <person name="Song R."/>
            <person name="Tanyolac B."/>
            <person name="Young S."/>
            <person name="Ho-Il K."/>
            <person name="Hahn J.H."/>
            <person name="Sangsakoo G."/>
            <person name="Vanavichit A."/>
            <person name="de Mattos Luiz.A.T."/>
            <person name="Zimmer P.D."/>
            <person name="Malone G."/>
            <person name="Dellagostin O."/>
            <person name="de Oliveira A.C."/>
            <person name="Bevan M."/>
            <person name="Bancroft I."/>
            <person name="Minx P."/>
            <person name="Cordum H."/>
            <person name="Wilson R."/>
            <person name="Cheng Z."/>
            <person name="Jin W."/>
            <person name="Jiang J."/>
            <person name="Leong S.A."/>
            <person name="Iwama H."/>
            <person name="Gojobori T."/>
            <person name="Itoh T."/>
            <person name="Niimura Y."/>
            <person name="Fujii Y."/>
            <person name="Habara T."/>
            <person name="Sakai H."/>
            <person name="Sato Y."/>
            <person name="Wilson G."/>
            <person name="Kumar K."/>
            <person name="McCouch S."/>
            <person name="Juretic N."/>
            <person name="Hoen D."/>
            <person name="Wright S."/>
            <person name="Bruskiewich R."/>
            <person name="Bureau T."/>
            <person name="Miyao A."/>
            <person name="Hirochika H."/>
            <person name="Nishikawa T."/>
            <person name="Kadowaki K."/>
            <person name="Sugiura M."/>
            <person name="Burr B."/>
            <person name="Sasaki T."/>
        </authorList>
    </citation>
    <scope>NUCLEOTIDE SEQUENCE [LARGE SCALE GENOMIC DNA]</scope>
    <source>
        <strain evidence="3">cv. Nipponbare</strain>
    </source>
</reference>
<evidence type="ECO:0000313" key="2">
    <source>
        <dbReference type="EMBL" id="BAD05840.1"/>
    </source>
</evidence>
<accession>Q6YW26</accession>